<reference evidence="1" key="1">
    <citation type="submission" date="2022-08" db="EMBL/GenBank/DDBJ databases">
        <authorList>
            <person name="Kallberg Y."/>
            <person name="Tangrot J."/>
            <person name="Rosling A."/>
        </authorList>
    </citation>
    <scope>NUCLEOTIDE SEQUENCE</scope>
    <source>
        <strain evidence="1">Wild A</strain>
    </source>
</reference>
<dbReference type="Proteomes" id="UP001153678">
    <property type="component" value="Unassembled WGS sequence"/>
</dbReference>
<accession>A0A9W4T7K8</accession>
<name>A0A9W4T7K8_9GLOM</name>
<comment type="caution">
    <text evidence="1">The sequence shown here is derived from an EMBL/GenBank/DDBJ whole genome shotgun (WGS) entry which is preliminary data.</text>
</comment>
<dbReference type="AlphaFoldDB" id="A0A9W4T7K8"/>
<dbReference type="EMBL" id="CAMKVN010013857">
    <property type="protein sequence ID" value="CAI2196218.1"/>
    <property type="molecule type" value="Genomic_DNA"/>
</dbReference>
<proteinExistence type="predicted"/>
<evidence type="ECO:0000313" key="1">
    <source>
        <dbReference type="EMBL" id="CAI2196218.1"/>
    </source>
</evidence>
<sequence length="64" mass="7642">MPTWVKYNETLTATETYKKRYVRPLPNEVLSTRHSYSNAVTTRLNLKPYYDIDDNINLPDHKRV</sequence>
<organism evidence="1 2">
    <name type="scientific">Funneliformis geosporum</name>
    <dbReference type="NCBI Taxonomy" id="1117311"/>
    <lineage>
        <taxon>Eukaryota</taxon>
        <taxon>Fungi</taxon>
        <taxon>Fungi incertae sedis</taxon>
        <taxon>Mucoromycota</taxon>
        <taxon>Glomeromycotina</taxon>
        <taxon>Glomeromycetes</taxon>
        <taxon>Glomerales</taxon>
        <taxon>Glomeraceae</taxon>
        <taxon>Funneliformis</taxon>
    </lineage>
</organism>
<keyword evidence="2" id="KW-1185">Reference proteome</keyword>
<protein>
    <submittedName>
        <fullName evidence="1">16354_t:CDS:1</fullName>
    </submittedName>
</protein>
<evidence type="ECO:0000313" key="2">
    <source>
        <dbReference type="Proteomes" id="UP001153678"/>
    </source>
</evidence>
<feature type="non-terminal residue" evidence="1">
    <location>
        <position position="64"/>
    </location>
</feature>
<dbReference type="OrthoDB" id="2373574at2759"/>
<gene>
    <name evidence="1" type="ORF">FWILDA_LOCUS17468</name>
</gene>